<keyword evidence="8" id="KW-1185">Reference proteome</keyword>
<dbReference type="InterPro" id="IPR006909">
    <property type="entry name" value="Rad21/Rec8_C_eu"/>
</dbReference>
<dbReference type="GO" id="GO:1990414">
    <property type="term" value="P:replication-born double-strand break repair via sister chromatid exchange"/>
    <property type="evidence" value="ECO:0007669"/>
    <property type="project" value="TreeGrafter"/>
</dbReference>
<dbReference type="InterPro" id="IPR039781">
    <property type="entry name" value="Rad21/Rec8-like"/>
</dbReference>
<feature type="region of interest" description="Disordered" evidence="4">
    <location>
        <begin position="499"/>
        <end position="586"/>
    </location>
</feature>
<feature type="compositionally biased region" description="Polar residues" evidence="4">
    <location>
        <begin position="291"/>
        <end position="301"/>
    </location>
</feature>
<protein>
    <submittedName>
        <fullName evidence="7">Rec8 like protein-domain-containing protein</fullName>
    </submittedName>
</protein>
<dbReference type="Proteomes" id="UP001218218">
    <property type="component" value="Unassembled WGS sequence"/>
</dbReference>
<evidence type="ECO:0000256" key="1">
    <source>
        <dbReference type="ARBA" id="ARBA00004123"/>
    </source>
</evidence>
<feature type="domain" description="Rad21/Rec8-like protein N-terminal" evidence="6">
    <location>
        <begin position="1"/>
        <end position="101"/>
    </location>
</feature>
<dbReference type="GO" id="GO:0003682">
    <property type="term" value="F:chromatin binding"/>
    <property type="evidence" value="ECO:0007669"/>
    <property type="project" value="TreeGrafter"/>
</dbReference>
<feature type="compositionally biased region" description="Basic residues" evidence="4">
    <location>
        <begin position="166"/>
        <end position="175"/>
    </location>
</feature>
<gene>
    <name evidence="7" type="ORF">DFH08DRAFT_851734</name>
</gene>
<organism evidence="7 8">
    <name type="scientific">Mycena albidolilacea</name>
    <dbReference type="NCBI Taxonomy" id="1033008"/>
    <lineage>
        <taxon>Eukaryota</taxon>
        <taxon>Fungi</taxon>
        <taxon>Dikarya</taxon>
        <taxon>Basidiomycota</taxon>
        <taxon>Agaricomycotina</taxon>
        <taxon>Agaricomycetes</taxon>
        <taxon>Agaricomycetidae</taxon>
        <taxon>Agaricales</taxon>
        <taxon>Marasmiineae</taxon>
        <taxon>Mycenaceae</taxon>
        <taxon>Mycena</taxon>
    </lineage>
</organism>
<name>A0AAD7AFU9_9AGAR</name>
<dbReference type="InterPro" id="IPR036390">
    <property type="entry name" value="WH_DNA-bd_sf"/>
</dbReference>
<evidence type="ECO:0000313" key="7">
    <source>
        <dbReference type="EMBL" id="KAJ7357355.1"/>
    </source>
</evidence>
<evidence type="ECO:0000256" key="4">
    <source>
        <dbReference type="SAM" id="MobiDB-lite"/>
    </source>
</evidence>
<dbReference type="PANTHER" id="PTHR12585:SF72">
    <property type="entry name" value="MEIOTIC RECOMBINATION PROTEIN REC8"/>
    <property type="match status" value="1"/>
</dbReference>
<comment type="similarity">
    <text evidence="2">Belongs to the rad21 family.</text>
</comment>
<evidence type="ECO:0000313" key="8">
    <source>
        <dbReference type="Proteomes" id="UP001218218"/>
    </source>
</evidence>
<dbReference type="AlphaFoldDB" id="A0AAD7AFU9"/>
<evidence type="ECO:0000259" key="6">
    <source>
        <dbReference type="Pfam" id="PF04825"/>
    </source>
</evidence>
<dbReference type="PANTHER" id="PTHR12585">
    <property type="entry name" value="SCC1 / RAD21 FAMILY MEMBER"/>
    <property type="match status" value="1"/>
</dbReference>
<sequence>MFFSPELLAKRDSGFGLLWLAATLGSKSTFKKLPKRSVLTADISQLCDLIATPAEPLALRLSSNLMIGVARVYKVKQEIFMTDVSNCVASLKKVVQEMQSVATGEQLQMAQPAARPSAVTLAKDPGAAYLIDFDALVADWDEYLNIGDKTKPEEVESEDEFDPKAKSKKSSRKNKALQPAEEPRADRYTLQEHHDHLFSNSFDLSFSGNGVDPLSSQNGGFALDDIFLAATDGLDIGEGLGDDLAKELGEGWGVFPDNADDMQLDNPVDNYGDIPMDFDLGDTAFDAGQAQELSRSESVIPTTPRKRKADTDRDKENIPPSTLRRTNIPSAFSPATSFSRLLLSQDEEPQVPLADITAINGQNQNNIGAKKVKKTRLLLDARTELTDDELKAARAQYLKGQAILRRGLDQKRVEKDGGKFVEDLLWGVPRGVQAESLVEFWQENFKVQVEARTGTVVIHPVDEPPKKRRKIRDLSNIDEMQQDFENDMREEAFDNDFNMQDADTGIGLGDGYIDAPREEQESTQRRSSEEPGQARHLSRPPSVFGSNFDIAPQPPASGSQRSSLFPWDNAGGGSSSAAGFDPMGSDRISVDRADIKLRGSSLSRRESSLVPSQSGSALEGLEFSPGFAKKSQALGEDYAFDVDNQPNQSAMDSQRSDMNLITLERNSFNFLEYIRMQLQGLPSSVSNLSFDAVVPMTTSTRHVAAAAFYHCLVLATKDLLHVKQQEPYGALSITIA</sequence>
<reference evidence="7" key="1">
    <citation type="submission" date="2023-03" db="EMBL/GenBank/DDBJ databases">
        <title>Massive genome expansion in bonnet fungi (Mycena s.s.) driven by repeated elements and novel gene families across ecological guilds.</title>
        <authorList>
            <consortium name="Lawrence Berkeley National Laboratory"/>
            <person name="Harder C.B."/>
            <person name="Miyauchi S."/>
            <person name="Viragh M."/>
            <person name="Kuo A."/>
            <person name="Thoen E."/>
            <person name="Andreopoulos B."/>
            <person name="Lu D."/>
            <person name="Skrede I."/>
            <person name="Drula E."/>
            <person name="Henrissat B."/>
            <person name="Morin E."/>
            <person name="Kohler A."/>
            <person name="Barry K."/>
            <person name="LaButti K."/>
            <person name="Morin E."/>
            <person name="Salamov A."/>
            <person name="Lipzen A."/>
            <person name="Mereny Z."/>
            <person name="Hegedus B."/>
            <person name="Baldrian P."/>
            <person name="Stursova M."/>
            <person name="Weitz H."/>
            <person name="Taylor A."/>
            <person name="Grigoriev I.V."/>
            <person name="Nagy L.G."/>
            <person name="Martin F."/>
            <person name="Kauserud H."/>
        </authorList>
    </citation>
    <scope>NUCLEOTIDE SEQUENCE</scope>
    <source>
        <strain evidence="7">CBHHK002</strain>
    </source>
</reference>
<dbReference type="InterPro" id="IPR006910">
    <property type="entry name" value="Rad21_Rec8_N"/>
</dbReference>
<keyword evidence="3" id="KW-0539">Nucleus</keyword>
<dbReference type="GO" id="GO:0007062">
    <property type="term" value="P:sister chromatid cohesion"/>
    <property type="evidence" value="ECO:0007669"/>
    <property type="project" value="InterPro"/>
</dbReference>
<feature type="region of interest" description="Disordered" evidence="4">
    <location>
        <begin position="151"/>
        <end position="183"/>
    </location>
</feature>
<dbReference type="SUPFAM" id="SSF46785">
    <property type="entry name" value="Winged helix' DNA-binding domain"/>
    <property type="match status" value="1"/>
</dbReference>
<comment type="caution">
    <text evidence="7">The sequence shown here is derived from an EMBL/GenBank/DDBJ whole genome shotgun (WGS) entry which is preliminary data.</text>
</comment>
<dbReference type="GO" id="GO:0005634">
    <property type="term" value="C:nucleus"/>
    <property type="evidence" value="ECO:0007669"/>
    <property type="project" value="UniProtKB-SubCell"/>
</dbReference>
<evidence type="ECO:0000256" key="2">
    <source>
        <dbReference type="ARBA" id="ARBA00009870"/>
    </source>
</evidence>
<feature type="region of interest" description="Disordered" evidence="4">
    <location>
        <begin position="290"/>
        <end position="330"/>
    </location>
</feature>
<comment type="subcellular location">
    <subcellularLocation>
        <location evidence="1">Nucleus</location>
    </subcellularLocation>
</comment>
<dbReference type="GO" id="GO:0008278">
    <property type="term" value="C:cohesin complex"/>
    <property type="evidence" value="ECO:0007669"/>
    <property type="project" value="InterPro"/>
</dbReference>
<accession>A0AAD7AFU9</accession>
<proteinExistence type="inferred from homology"/>
<feature type="compositionally biased region" description="Polar residues" evidence="4">
    <location>
        <begin position="319"/>
        <end position="330"/>
    </location>
</feature>
<dbReference type="Pfam" id="PF04825">
    <property type="entry name" value="Rad21_Rec8_N"/>
    <property type="match status" value="1"/>
</dbReference>
<evidence type="ECO:0000259" key="5">
    <source>
        <dbReference type="Pfam" id="PF04824"/>
    </source>
</evidence>
<dbReference type="Pfam" id="PF04824">
    <property type="entry name" value="Rad21_Rec8"/>
    <property type="match status" value="1"/>
</dbReference>
<evidence type="ECO:0000256" key="3">
    <source>
        <dbReference type="ARBA" id="ARBA00023242"/>
    </source>
</evidence>
<dbReference type="Gene3D" id="1.10.10.580">
    <property type="entry name" value="Structural maintenance of chromosome 1. Chain E"/>
    <property type="match status" value="1"/>
</dbReference>
<feature type="domain" description="Rad21/Rec8-like protein C-terminal eukaryotic" evidence="5">
    <location>
        <begin position="697"/>
        <end position="734"/>
    </location>
</feature>
<dbReference type="EMBL" id="JARIHO010000008">
    <property type="protein sequence ID" value="KAJ7357355.1"/>
    <property type="molecule type" value="Genomic_DNA"/>
</dbReference>
<feature type="compositionally biased region" description="Basic and acidic residues" evidence="4">
    <location>
        <begin position="515"/>
        <end position="533"/>
    </location>
</feature>
<dbReference type="InterPro" id="IPR023093">
    <property type="entry name" value="ScpA-like_C"/>
</dbReference>